<dbReference type="AlphaFoldDB" id="A0A482Z7T1"/>
<evidence type="ECO:0000256" key="1">
    <source>
        <dbReference type="SAM" id="MobiDB-lite"/>
    </source>
</evidence>
<proteinExistence type="predicted"/>
<feature type="region of interest" description="Disordered" evidence="1">
    <location>
        <begin position="66"/>
        <end position="108"/>
    </location>
</feature>
<sequence>MIRYVLISALLVVAVYSFTIEDENEDTFLEEAKEELDPEEERRIALPPGAVCNGHKSDCQCLRRPNTSAAAHGSGDSGGPPSATARRGGPGPPSRSDPAETDTSGAVEEIMLHDSFVNCC</sequence>
<feature type="signal peptide" evidence="2">
    <location>
        <begin position="1"/>
        <end position="17"/>
    </location>
</feature>
<keyword evidence="2" id="KW-0732">Signal</keyword>
<reference evidence="3" key="1">
    <citation type="submission" date="2017-03" db="EMBL/GenBank/DDBJ databases">
        <authorList>
            <person name="QRISCLOUD D."/>
        </authorList>
    </citation>
    <scope>NUCLEOTIDE SEQUENCE</scope>
</reference>
<feature type="compositionally biased region" description="Low complexity" evidence="1">
    <location>
        <begin position="68"/>
        <end position="87"/>
    </location>
</feature>
<evidence type="ECO:0000313" key="3">
    <source>
        <dbReference type="EMBL" id="SMD46754.1"/>
    </source>
</evidence>
<reference evidence="3" key="2">
    <citation type="submission" date="2019-04" db="EMBL/GenBank/DDBJ databases">
        <title>Unravelling the molecular evolution of spider venoms.</title>
        <authorList>
            <person name="Pineda S."/>
        </authorList>
    </citation>
    <scope>NUCLEOTIDE SEQUENCE</scope>
</reference>
<evidence type="ECO:0000256" key="2">
    <source>
        <dbReference type="SAM" id="SignalP"/>
    </source>
</evidence>
<name>A0A482Z7T1_9ARAC</name>
<accession>A0A482Z7T1</accession>
<feature type="chain" id="PRO_5019770680" evidence="2">
    <location>
        <begin position="18"/>
        <end position="120"/>
    </location>
</feature>
<organism evidence="3">
    <name type="scientific">Lycosa sp. SGP-2016</name>
    <dbReference type="NCBI Taxonomy" id="1905177"/>
    <lineage>
        <taxon>Eukaryota</taxon>
        <taxon>Metazoa</taxon>
        <taxon>Ecdysozoa</taxon>
        <taxon>Arthropoda</taxon>
        <taxon>Chelicerata</taxon>
        <taxon>Arachnida</taxon>
        <taxon>Araneae</taxon>
        <taxon>Araneomorphae</taxon>
        <taxon>Entelegynae</taxon>
        <taxon>Lycosoidea</taxon>
        <taxon>Lycosidae</taxon>
        <taxon>Lycosa</taxon>
    </lineage>
</organism>
<dbReference type="EMBL" id="HAGS01000124">
    <property type="protein sequence ID" value="SMD46754.1"/>
    <property type="molecule type" value="Transcribed_RNA"/>
</dbReference>
<protein>
    <submittedName>
        <fullName evidence="3">U33-Lycotoxin-Lsp1n_1</fullName>
    </submittedName>
</protein>